<dbReference type="InterPro" id="IPR003313">
    <property type="entry name" value="AraC-bd"/>
</dbReference>
<dbReference type="EMBL" id="JACGWT010000005">
    <property type="protein sequence ID" value="MBA8795507.1"/>
    <property type="molecule type" value="Genomic_DNA"/>
</dbReference>
<dbReference type="GO" id="GO:0003700">
    <property type="term" value="F:DNA-binding transcription factor activity"/>
    <property type="evidence" value="ECO:0007669"/>
    <property type="project" value="InterPro"/>
</dbReference>
<feature type="domain" description="HTH araC/xylS-type" evidence="4">
    <location>
        <begin position="176"/>
        <end position="274"/>
    </location>
</feature>
<gene>
    <name evidence="5" type="ORF">FHX74_003143</name>
</gene>
<name>A0A7W3P712_9ACTN</name>
<dbReference type="Pfam" id="PF12833">
    <property type="entry name" value="HTH_18"/>
    <property type="match status" value="1"/>
</dbReference>
<dbReference type="PROSITE" id="PS01124">
    <property type="entry name" value="HTH_ARAC_FAMILY_2"/>
    <property type="match status" value="1"/>
</dbReference>
<organism evidence="5 6">
    <name type="scientific">Microlunatus kandeliicorticis</name>
    <dbReference type="NCBI Taxonomy" id="1759536"/>
    <lineage>
        <taxon>Bacteria</taxon>
        <taxon>Bacillati</taxon>
        <taxon>Actinomycetota</taxon>
        <taxon>Actinomycetes</taxon>
        <taxon>Propionibacteriales</taxon>
        <taxon>Propionibacteriaceae</taxon>
        <taxon>Microlunatus</taxon>
    </lineage>
</organism>
<evidence type="ECO:0000313" key="6">
    <source>
        <dbReference type="Proteomes" id="UP000523079"/>
    </source>
</evidence>
<dbReference type="SUPFAM" id="SSF51215">
    <property type="entry name" value="Regulatory protein AraC"/>
    <property type="match status" value="1"/>
</dbReference>
<dbReference type="Gene3D" id="1.10.10.60">
    <property type="entry name" value="Homeodomain-like"/>
    <property type="match status" value="2"/>
</dbReference>
<dbReference type="RefSeq" id="WP_182561120.1">
    <property type="nucleotide sequence ID" value="NZ_JACGWT010000005.1"/>
</dbReference>
<dbReference type="Proteomes" id="UP000523079">
    <property type="component" value="Unassembled WGS sequence"/>
</dbReference>
<dbReference type="AlphaFoldDB" id="A0A7W3P712"/>
<reference evidence="5 6" key="1">
    <citation type="submission" date="2020-07" db="EMBL/GenBank/DDBJ databases">
        <title>Sequencing the genomes of 1000 actinobacteria strains.</title>
        <authorList>
            <person name="Klenk H.-P."/>
        </authorList>
    </citation>
    <scope>NUCLEOTIDE SEQUENCE [LARGE SCALE GENOMIC DNA]</scope>
    <source>
        <strain evidence="5 6">DSM 100723</strain>
    </source>
</reference>
<evidence type="ECO:0000259" key="4">
    <source>
        <dbReference type="PROSITE" id="PS01124"/>
    </source>
</evidence>
<comment type="caution">
    <text evidence="5">The sequence shown here is derived from an EMBL/GenBank/DDBJ whole genome shotgun (WGS) entry which is preliminary data.</text>
</comment>
<dbReference type="SUPFAM" id="SSF46689">
    <property type="entry name" value="Homeodomain-like"/>
    <property type="match status" value="2"/>
</dbReference>
<accession>A0A7W3P712</accession>
<keyword evidence="2 5" id="KW-0238">DNA-binding</keyword>
<dbReference type="InterPro" id="IPR009057">
    <property type="entry name" value="Homeodomain-like_sf"/>
</dbReference>
<dbReference type="Gene3D" id="2.60.120.280">
    <property type="entry name" value="Regulatory protein AraC"/>
    <property type="match status" value="1"/>
</dbReference>
<dbReference type="InterPro" id="IPR018060">
    <property type="entry name" value="HTH_AraC"/>
</dbReference>
<keyword evidence="6" id="KW-1185">Reference proteome</keyword>
<evidence type="ECO:0000313" key="5">
    <source>
        <dbReference type="EMBL" id="MBA8795507.1"/>
    </source>
</evidence>
<dbReference type="GO" id="GO:0043565">
    <property type="term" value="F:sequence-specific DNA binding"/>
    <property type="evidence" value="ECO:0007669"/>
    <property type="project" value="InterPro"/>
</dbReference>
<evidence type="ECO:0000256" key="3">
    <source>
        <dbReference type="ARBA" id="ARBA00023163"/>
    </source>
</evidence>
<dbReference type="SMART" id="SM00342">
    <property type="entry name" value="HTH_ARAC"/>
    <property type="match status" value="1"/>
</dbReference>
<protein>
    <submittedName>
        <fullName evidence="5">AraC-like DNA-binding protein</fullName>
    </submittedName>
</protein>
<dbReference type="PANTHER" id="PTHR46796">
    <property type="entry name" value="HTH-TYPE TRANSCRIPTIONAL ACTIVATOR RHAS-RELATED"/>
    <property type="match status" value="1"/>
</dbReference>
<keyword evidence="3" id="KW-0804">Transcription</keyword>
<proteinExistence type="predicted"/>
<dbReference type="InterPro" id="IPR050204">
    <property type="entry name" value="AraC_XylS_family_regulators"/>
</dbReference>
<dbReference type="InterPro" id="IPR037923">
    <property type="entry name" value="HTH-like"/>
</dbReference>
<evidence type="ECO:0000256" key="1">
    <source>
        <dbReference type="ARBA" id="ARBA00023015"/>
    </source>
</evidence>
<sequence length="275" mass="29933">MGWTRFRLPTVFDSGLGAVRLAGEVSDDVPHVPVARRMDSWILSVVTAGRGLYREPPTGDRRGVEETITSGSVLLVPPGRTHWYGTRGNAVWSELFVVFDGALFDTLAAAGTLRARRPAPLDPVPSMAGLRAVVSAEPVDAAAADLRLLALAGWLAELRAAERDGAAPEGRDAGLARAARRLAADTRAELDLHDLATETGMSYDRFRRRFAAVHGRAPAAYRNEARLAAAAQLLRLTGLGQREIARRLGYSDEFHLSRRFRARYGVPPGRYRRGA</sequence>
<evidence type="ECO:0000256" key="2">
    <source>
        <dbReference type="ARBA" id="ARBA00023125"/>
    </source>
</evidence>
<dbReference type="Pfam" id="PF02311">
    <property type="entry name" value="AraC_binding"/>
    <property type="match status" value="1"/>
</dbReference>
<keyword evidence="1" id="KW-0805">Transcription regulation</keyword>